<feature type="compositionally biased region" description="Polar residues" evidence="1">
    <location>
        <begin position="76"/>
        <end position="92"/>
    </location>
</feature>
<evidence type="ECO:0000313" key="3">
    <source>
        <dbReference type="Proteomes" id="UP000813824"/>
    </source>
</evidence>
<comment type="caution">
    <text evidence="2">The sequence shown here is derived from an EMBL/GenBank/DDBJ whole genome shotgun (WGS) entry which is preliminary data.</text>
</comment>
<accession>A0A8K0UL10</accession>
<feature type="compositionally biased region" description="Pro residues" evidence="1">
    <location>
        <begin position="184"/>
        <end position="196"/>
    </location>
</feature>
<feature type="compositionally biased region" description="Polar residues" evidence="1">
    <location>
        <begin position="1"/>
        <end position="10"/>
    </location>
</feature>
<name>A0A8K0UL10_9AGAR</name>
<dbReference type="EMBL" id="JAEVFJ010000024">
    <property type="protein sequence ID" value="KAH8094914.1"/>
    <property type="molecule type" value="Genomic_DNA"/>
</dbReference>
<feature type="region of interest" description="Disordered" evidence="1">
    <location>
        <begin position="46"/>
        <end position="223"/>
    </location>
</feature>
<feature type="region of interest" description="Disordered" evidence="1">
    <location>
        <begin position="236"/>
        <end position="341"/>
    </location>
</feature>
<reference evidence="2" key="1">
    <citation type="journal article" date="2021" name="New Phytol.">
        <title>Evolutionary innovations through gain and loss of genes in the ectomycorrhizal Boletales.</title>
        <authorList>
            <person name="Wu G."/>
            <person name="Miyauchi S."/>
            <person name="Morin E."/>
            <person name="Kuo A."/>
            <person name="Drula E."/>
            <person name="Varga T."/>
            <person name="Kohler A."/>
            <person name="Feng B."/>
            <person name="Cao Y."/>
            <person name="Lipzen A."/>
            <person name="Daum C."/>
            <person name="Hundley H."/>
            <person name="Pangilinan J."/>
            <person name="Johnson J."/>
            <person name="Barry K."/>
            <person name="LaButti K."/>
            <person name="Ng V."/>
            <person name="Ahrendt S."/>
            <person name="Min B."/>
            <person name="Choi I.G."/>
            <person name="Park H."/>
            <person name="Plett J.M."/>
            <person name="Magnuson J."/>
            <person name="Spatafora J.W."/>
            <person name="Nagy L.G."/>
            <person name="Henrissat B."/>
            <person name="Grigoriev I.V."/>
            <person name="Yang Z.L."/>
            <person name="Xu J."/>
            <person name="Martin F.M."/>
        </authorList>
    </citation>
    <scope>NUCLEOTIDE SEQUENCE</scope>
    <source>
        <strain evidence="2">KKN 215</strain>
    </source>
</reference>
<gene>
    <name evidence="2" type="ORF">BXZ70DRAFT_344119</name>
</gene>
<protein>
    <submittedName>
        <fullName evidence="2">Uncharacterized protein</fullName>
    </submittedName>
</protein>
<evidence type="ECO:0000256" key="1">
    <source>
        <dbReference type="SAM" id="MobiDB-lite"/>
    </source>
</evidence>
<sequence length="364" mass="40500">MAQITPSTPNKLRKKNPNAKSDLHSRGFQQLEDTSDVVLTRVVSGTEACESEDTLSKRRESGMSFLDIRMVGDTGGRSSLSTDGDHSNTTPRMSAEKPIHGSPSKSHDRSKDHDDIKLGGRRSSEQRTAQREHSTPSSQRDREGRGKRASISSAFQDDITVPRPANHRTHSESHSEQPSKLRRPLPPTPQPAPEDGPPSHRRQIQRTSSTPAPLRPLSVSSVSTFSTGISDLELLQPSISSNGHHHHQNPSQSRTMVYAQMPEAATLESVLEDPHGQYRGSFYQSSRQPRSPRHEVPREPSYCDSFYGGPTRDLHYEPSQNPSYAHVSGQHSDNRPFESPRFVANSRYREDISEYADSVISSKV</sequence>
<evidence type="ECO:0000313" key="2">
    <source>
        <dbReference type="EMBL" id="KAH8094914.1"/>
    </source>
</evidence>
<proteinExistence type="predicted"/>
<dbReference type="Proteomes" id="UP000813824">
    <property type="component" value="Unassembled WGS sequence"/>
</dbReference>
<dbReference type="AlphaFoldDB" id="A0A8K0UL10"/>
<keyword evidence="3" id="KW-1185">Reference proteome</keyword>
<organism evidence="2 3">
    <name type="scientific">Cristinia sonorae</name>
    <dbReference type="NCBI Taxonomy" id="1940300"/>
    <lineage>
        <taxon>Eukaryota</taxon>
        <taxon>Fungi</taxon>
        <taxon>Dikarya</taxon>
        <taxon>Basidiomycota</taxon>
        <taxon>Agaricomycotina</taxon>
        <taxon>Agaricomycetes</taxon>
        <taxon>Agaricomycetidae</taxon>
        <taxon>Agaricales</taxon>
        <taxon>Pleurotineae</taxon>
        <taxon>Stephanosporaceae</taxon>
        <taxon>Cristinia</taxon>
    </lineage>
</organism>
<feature type="compositionally biased region" description="Basic and acidic residues" evidence="1">
    <location>
        <begin position="94"/>
        <end position="146"/>
    </location>
</feature>
<feature type="compositionally biased region" description="Basic and acidic residues" evidence="1">
    <location>
        <begin position="169"/>
        <end position="179"/>
    </location>
</feature>
<feature type="region of interest" description="Disordered" evidence="1">
    <location>
        <begin position="1"/>
        <end position="34"/>
    </location>
</feature>